<keyword evidence="4" id="KW-1185">Reference proteome</keyword>
<dbReference type="AlphaFoldDB" id="A0A1H1V598"/>
<evidence type="ECO:0000313" key="3">
    <source>
        <dbReference type="EMBL" id="SDS79927.1"/>
    </source>
</evidence>
<evidence type="ECO:0000256" key="2">
    <source>
        <dbReference type="SAM" id="Phobius"/>
    </source>
</evidence>
<evidence type="ECO:0000256" key="1">
    <source>
        <dbReference type="SAM" id="MobiDB-lite"/>
    </source>
</evidence>
<keyword evidence="2" id="KW-0472">Membrane</keyword>
<proteinExistence type="predicted"/>
<reference evidence="4" key="1">
    <citation type="submission" date="2016-10" db="EMBL/GenBank/DDBJ databases">
        <authorList>
            <person name="Varghese N."/>
            <person name="Submissions S."/>
        </authorList>
    </citation>
    <scope>NUCLEOTIDE SEQUENCE [LARGE SCALE GENOMIC DNA]</scope>
    <source>
        <strain evidence="4">DSM 23676</strain>
    </source>
</reference>
<evidence type="ECO:0000313" key="4">
    <source>
        <dbReference type="Proteomes" id="UP000199597"/>
    </source>
</evidence>
<keyword evidence="2" id="KW-1133">Transmembrane helix</keyword>
<organism evidence="3 4">
    <name type="scientific">Brevibacterium siliguriense</name>
    <dbReference type="NCBI Taxonomy" id="1136497"/>
    <lineage>
        <taxon>Bacteria</taxon>
        <taxon>Bacillati</taxon>
        <taxon>Actinomycetota</taxon>
        <taxon>Actinomycetes</taxon>
        <taxon>Micrococcales</taxon>
        <taxon>Brevibacteriaceae</taxon>
        <taxon>Brevibacterium</taxon>
    </lineage>
</organism>
<gene>
    <name evidence="3" type="ORF">SAMN04489752_2547</name>
</gene>
<feature type="compositionally biased region" description="Polar residues" evidence="1">
    <location>
        <begin position="37"/>
        <end position="51"/>
    </location>
</feature>
<dbReference type="RefSeq" id="WP_092014446.1">
    <property type="nucleotide sequence ID" value="NZ_LT629766.1"/>
</dbReference>
<accession>A0A1H1V598</accession>
<dbReference type="EMBL" id="LT629766">
    <property type="protein sequence ID" value="SDS79927.1"/>
    <property type="molecule type" value="Genomic_DNA"/>
</dbReference>
<keyword evidence="2" id="KW-0812">Transmembrane</keyword>
<feature type="transmembrane region" description="Helical" evidence="2">
    <location>
        <begin position="6"/>
        <end position="26"/>
    </location>
</feature>
<name>A0A1H1V598_9MICO</name>
<dbReference type="Proteomes" id="UP000199597">
    <property type="component" value="Chromosome I"/>
</dbReference>
<feature type="region of interest" description="Disordered" evidence="1">
    <location>
        <begin position="29"/>
        <end position="51"/>
    </location>
</feature>
<sequence length="59" mass="6106">MGVPTTATLLVITSALGIIVGIARLLQQRRSLDDSRPQNSAPTTPASTTMESVLLVTAA</sequence>
<protein>
    <submittedName>
        <fullName evidence="3">Uncharacterized protein</fullName>
    </submittedName>
</protein>